<evidence type="ECO:0000313" key="5">
    <source>
        <dbReference type="Proteomes" id="UP000799444"/>
    </source>
</evidence>
<evidence type="ECO:0000313" key="4">
    <source>
        <dbReference type="EMBL" id="KAF2736619.1"/>
    </source>
</evidence>
<dbReference type="InterPro" id="IPR006840">
    <property type="entry name" value="ChaC"/>
</dbReference>
<feature type="region of interest" description="Disordered" evidence="3">
    <location>
        <begin position="252"/>
        <end position="276"/>
    </location>
</feature>
<evidence type="ECO:0000256" key="3">
    <source>
        <dbReference type="SAM" id="MobiDB-lite"/>
    </source>
</evidence>
<keyword evidence="2" id="KW-0456">Lyase</keyword>
<accession>A0A9P4V3F6</accession>
<name>A0A9P4V3F6_9PLEO</name>
<protein>
    <recommendedName>
        <fullName evidence="1">glutathione-specific gamma-glutamylcyclotransferase</fullName>
        <ecNumber evidence="1">4.3.2.7</ecNumber>
    </recommendedName>
</protein>
<dbReference type="PANTHER" id="PTHR12192:SF2">
    <property type="entry name" value="GLUTATHIONE-SPECIFIC GAMMA-GLUTAMYLCYCLOTRANSFERASE 2"/>
    <property type="match status" value="1"/>
</dbReference>
<comment type="caution">
    <text evidence="4">The sequence shown here is derived from an EMBL/GenBank/DDBJ whole genome shotgun (WGS) entry which is preliminary data.</text>
</comment>
<dbReference type="Gene3D" id="3.10.490.10">
    <property type="entry name" value="Gamma-glutamyl cyclotransferase-like"/>
    <property type="match status" value="1"/>
</dbReference>
<dbReference type="OrthoDB" id="1933483at2759"/>
<dbReference type="EMBL" id="ML996123">
    <property type="protein sequence ID" value="KAF2736619.1"/>
    <property type="molecule type" value="Genomic_DNA"/>
</dbReference>
<gene>
    <name evidence="4" type="ORF">EJ04DRAFT_432580</name>
</gene>
<proteinExistence type="predicted"/>
<dbReference type="EC" id="4.3.2.7" evidence="1"/>
<dbReference type="CDD" id="cd06661">
    <property type="entry name" value="GGCT_like"/>
    <property type="match status" value="1"/>
</dbReference>
<evidence type="ECO:0000256" key="1">
    <source>
        <dbReference type="ARBA" id="ARBA00012344"/>
    </source>
</evidence>
<dbReference type="PANTHER" id="PTHR12192">
    <property type="entry name" value="CATION TRANSPORT PROTEIN CHAC-RELATED"/>
    <property type="match status" value="1"/>
</dbReference>
<dbReference type="GO" id="GO:0061928">
    <property type="term" value="F:glutathione specific gamma-glutamylcyclotransferase activity"/>
    <property type="evidence" value="ECO:0007669"/>
    <property type="project" value="UniProtKB-EC"/>
</dbReference>
<evidence type="ECO:0000256" key="2">
    <source>
        <dbReference type="ARBA" id="ARBA00023239"/>
    </source>
</evidence>
<keyword evidence="5" id="KW-1185">Reference proteome</keyword>
<dbReference type="Pfam" id="PF04752">
    <property type="entry name" value="ChaC"/>
    <property type="match status" value="1"/>
</dbReference>
<dbReference type="Proteomes" id="UP000799444">
    <property type="component" value="Unassembled WGS sequence"/>
</dbReference>
<dbReference type="InterPro" id="IPR013024">
    <property type="entry name" value="GGCT-like"/>
</dbReference>
<dbReference type="AlphaFoldDB" id="A0A9P4V3F6"/>
<organism evidence="4 5">
    <name type="scientific">Polyplosphaeria fusca</name>
    <dbReference type="NCBI Taxonomy" id="682080"/>
    <lineage>
        <taxon>Eukaryota</taxon>
        <taxon>Fungi</taxon>
        <taxon>Dikarya</taxon>
        <taxon>Ascomycota</taxon>
        <taxon>Pezizomycotina</taxon>
        <taxon>Dothideomycetes</taxon>
        <taxon>Pleosporomycetidae</taxon>
        <taxon>Pleosporales</taxon>
        <taxon>Tetraplosphaeriaceae</taxon>
        <taxon>Polyplosphaeria</taxon>
    </lineage>
</organism>
<dbReference type="GO" id="GO:0005737">
    <property type="term" value="C:cytoplasm"/>
    <property type="evidence" value="ECO:0007669"/>
    <property type="project" value="TreeGrafter"/>
</dbReference>
<reference evidence="4" key="1">
    <citation type="journal article" date="2020" name="Stud. Mycol.">
        <title>101 Dothideomycetes genomes: a test case for predicting lifestyles and emergence of pathogens.</title>
        <authorList>
            <person name="Haridas S."/>
            <person name="Albert R."/>
            <person name="Binder M."/>
            <person name="Bloem J."/>
            <person name="Labutti K."/>
            <person name="Salamov A."/>
            <person name="Andreopoulos B."/>
            <person name="Baker S."/>
            <person name="Barry K."/>
            <person name="Bills G."/>
            <person name="Bluhm B."/>
            <person name="Cannon C."/>
            <person name="Castanera R."/>
            <person name="Culley D."/>
            <person name="Daum C."/>
            <person name="Ezra D."/>
            <person name="Gonzalez J."/>
            <person name="Henrissat B."/>
            <person name="Kuo A."/>
            <person name="Liang C."/>
            <person name="Lipzen A."/>
            <person name="Lutzoni F."/>
            <person name="Magnuson J."/>
            <person name="Mondo S."/>
            <person name="Nolan M."/>
            <person name="Ohm R."/>
            <person name="Pangilinan J."/>
            <person name="Park H.-J."/>
            <person name="Ramirez L."/>
            <person name="Alfaro M."/>
            <person name="Sun H."/>
            <person name="Tritt A."/>
            <person name="Yoshinaga Y."/>
            <person name="Zwiers L.-H."/>
            <person name="Turgeon B."/>
            <person name="Goodwin S."/>
            <person name="Spatafora J."/>
            <person name="Crous P."/>
            <person name="Grigoriev I."/>
        </authorList>
    </citation>
    <scope>NUCLEOTIDE SEQUENCE</scope>
    <source>
        <strain evidence="4">CBS 125425</strain>
    </source>
</reference>
<dbReference type="GO" id="GO:0006751">
    <property type="term" value="P:glutathione catabolic process"/>
    <property type="evidence" value="ECO:0007669"/>
    <property type="project" value="InterPro"/>
</dbReference>
<sequence length="276" mass="31305">MASHEQEIATFGQNDDFWLFGYGSLIWKPPPHFDQRVPGYIEGYVRRFWQDHRGTPEAPGRVATLIDKAHWETLNDHHGSTERVWGAAYHIPTSRVREVREYLDIREINGYSIQFTPFHPAPFTTSISSPPASPTAFPETLFNHRPSLSIKATTTVFAHPEMIPTGSVRCLVYIGLPENPQFLGPQDPDELARHILKSHGPSGDNKEYLYLLEKSLLELSRDSGDKHVTDLVRRCREFEALENGVIGEEADIEATEHVGVPLHKTGSTEEQEEVER</sequence>